<reference evidence="1 2" key="1">
    <citation type="submission" date="2024-01" db="EMBL/GenBank/DDBJ databases">
        <title>The genomes of 5 underutilized Papilionoideae crops provide insights into root nodulation and disease resistanc.</title>
        <authorList>
            <person name="Jiang F."/>
        </authorList>
    </citation>
    <scope>NUCLEOTIDE SEQUENCE [LARGE SCALE GENOMIC DNA]</scope>
    <source>
        <strain evidence="1">LVBAO_FW01</strain>
        <tissue evidence="1">Leaves</tissue>
    </source>
</reference>
<keyword evidence="2" id="KW-1185">Reference proteome</keyword>
<dbReference type="Proteomes" id="UP001367508">
    <property type="component" value="Unassembled WGS sequence"/>
</dbReference>
<gene>
    <name evidence="1" type="ORF">VNO77_03178</name>
</gene>
<sequence length="195" mass="21472">MMRSPSPQRQFVSVQEPILEHSWKLEFNQCLHLSFLMNVFTFRQSAPLLFIPKFATASSTASDYSWIKRASQDHSGSIPETDSSWPSLAGPYPFKHELSISSAAAMVGRTHGTSSLISQIIVTLSAQRVHQTGVECSARGRRRPCNTLALTTSKGIKMHMLKPWHYTSSLTIIRASGGLVSETKPSSVVAPARSL</sequence>
<evidence type="ECO:0000313" key="1">
    <source>
        <dbReference type="EMBL" id="KAK7361135.1"/>
    </source>
</evidence>
<accession>A0AAN9MU95</accession>
<organism evidence="1 2">
    <name type="scientific">Canavalia gladiata</name>
    <name type="common">Sword bean</name>
    <name type="synonym">Dolichos gladiatus</name>
    <dbReference type="NCBI Taxonomy" id="3824"/>
    <lineage>
        <taxon>Eukaryota</taxon>
        <taxon>Viridiplantae</taxon>
        <taxon>Streptophyta</taxon>
        <taxon>Embryophyta</taxon>
        <taxon>Tracheophyta</taxon>
        <taxon>Spermatophyta</taxon>
        <taxon>Magnoliopsida</taxon>
        <taxon>eudicotyledons</taxon>
        <taxon>Gunneridae</taxon>
        <taxon>Pentapetalae</taxon>
        <taxon>rosids</taxon>
        <taxon>fabids</taxon>
        <taxon>Fabales</taxon>
        <taxon>Fabaceae</taxon>
        <taxon>Papilionoideae</taxon>
        <taxon>50 kb inversion clade</taxon>
        <taxon>NPAAA clade</taxon>
        <taxon>indigoferoid/millettioid clade</taxon>
        <taxon>Phaseoleae</taxon>
        <taxon>Canavalia</taxon>
    </lineage>
</organism>
<dbReference type="AlphaFoldDB" id="A0AAN9MU95"/>
<protein>
    <submittedName>
        <fullName evidence="1">Uncharacterized protein</fullName>
    </submittedName>
</protein>
<proteinExistence type="predicted"/>
<comment type="caution">
    <text evidence="1">The sequence shown here is derived from an EMBL/GenBank/DDBJ whole genome shotgun (WGS) entry which is preliminary data.</text>
</comment>
<evidence type="ECO:0000313" key="2">
    <source>
        <dbReference type="Proteomes" id="UP001367508"/>
    </source>
</evidence>
<name>A0AAN9MU95_CANGL</name>
<dbReference type="EMBL" id="JAYMYQ010000001">
    <property type="protein sequence ID" value="KAK7361135.1"/>
    <property type="molecule type" value="Genomic_DNA"/>
</dbReference>